<dbReference type="Gene3D" id="3.40.5.10">
    <property type="entry name" value="Ribosomal protein L9, N-terminal domain"/>
    <property type="match status" value="1"/>
</dbReference>
<evidence type="ECO:0000256" key="3">
    <source>
        <dbReference type="ARBA" id="ARBA00022884"/>
    </source>
</evidence>
<keyword evidence="5" id="KW-0687">Ribonucleoprotein</keyword>
<dbReference type="GO" id="GO:0005840">
    <property type="term" value="C:ribosome"/>
    <property type="evidence" value="ECO:0007669"/>
    <property type="project" value="UniProtKB-KW"/>
</dbReference>
<dbReference type="Proteomes" id="UP000289862">
    <property type="component" value="Plasmid 2"/>
</dbReference>
<dbReference type="Pfam" id="PF03948">
    <property type="entry name" value="Ribosomal_L9_C"/>
    <property type="match status" value="1"/>
</dbReference>
<dbReference type="GO" id="GO:0003735">
    <property type="term" value="F:structural constituent of ribosome"/>
    <property type="evidence" value="ECO:0007669"/>
    <property type="project" value="InterPro"/>
</dbReference>
<dbReference type="InterPro" id="IPR036791">
    <property type="entry name" value="Ribosomal_bL9_C_sf"/>
</dbReference>
<dbReference type="InterPro" id="IPR009027">
    <property type="entry name" value="Ribosomal_bL9/RNase_H1_N"/>
</dbReference>
<proteinExistence type="inferred from homology"/>
<dbReference type="AlphaFoldDB" id="A0A449AZV8"/>
<feature type="domain" description="Ribosomal protein L9" evidence="8">
    <location>
        <begin position="12"/>
        <end position="39"/>
    </location>
</feature>
<evidence type="ECO:0000256" key="6">
    <source>
        <dbReference type="ARBA" id="ARBA00035292"/>
    </source>
</evidence>
<evidence type="ECO:0000256" key="7">
    <source>
        <dbReference type="ARBA" id="ARBA00035456"/>
    </source>
</evidence>
<dbReference type="InterPro" id="IPR020594">
    <property type="entry name" value="Ribosomal_bL9_bac/chp"/>
</dbReference>
<evidence type="ECO:0000313" key="9">
    <source>
        <dbReference type="EMBL" id="VEU73024.1"/>
    </source>
</evidence>
<evidence type="ECO:0000256" key="4">
    <source>
        <dbReference type="ARBA" id="ARBA00022980"/>
    </source>
</evidence>
<protein>
    <recommendedName>
        <fullName evidence="6">Large ribosomal subunit protein bL9</fullName>
    </recommendedName>
    <alternativeName>
        <fullName evidence="7">50S ribosomal protein L9</fullName>
    </alternativeName>
</protein>
<evidence type="ECO:0000256" key="5">
    <source>
        <dbReference type="ARBA" id="ARBA00023274"/>
    </source>
</evidence>
<sequence>MKVILLKDCKDGKANTIVEVSPGYGSNFLIKNGFGVPYNPKTAKALEKTLDKIVADEHEKRAQMLELKEQLEQLRLKFELTANIDGNKNLNVHGSISTKEVDKKLKELGFKVDKHALSKIHLVSEGLHEVVATLYKDIKAIIHIEIQIHVKK</sequence>
<geneLocation type="plasmid" evidence="9 10">
    <name>2</name>
</geneLocation>
<gene>
    <name evidence="9" type="primary">MCYN0678</name>
    <name evidence="9" type="ORF">NCTC10186_00513</name>
</gene>
<dbReference type="InterPro" id="IPR020069">
    <property type="entry name" value="Ribosomal_bL9_C"/>
</dbReference>
<accession>A0A449AZV8</accession>
<organism evidence="9 10">
    <name type="scientific">Mycoplasmopsis gallopavonis</name>
    <dbReference type="NCBI Taxonomy" id="76629"/>
    <lineage>
        <taxon>Bacteria</taxon>
        <taxon>Bacillati</taxon>
        <taxon>Mycoplasmatota</taxon>
        <taxon>Mycoplasmoidales</taxon>
        <taxon>Metamycoplasmataceae</taxon>
        <taxon>Mycoplasmopsis</taxon>
    </lineage>
</organism>
<dbReference type="Pfam" id="PF01281">
    <property type="entry name" value="Ribosomal_L9_N"/>
    <property type="match status" value="1"/>
</dbReference>
<dbReference type="NCBIfam" id="TIGR00158">
    <property type="entry name" value="L9"/>
    <property type="match status" value="1"/>
</dbReference>
<dbReference type="RefSeq" id="WP_119571863.1">
    <property type="nucleotide sequence ID" value="NZ_LR215032.1"/>
</dbReference>
<evidence type="ECO:0000256" key="2">
    <source>
        <dbReference type="ARBA" id="ARBA00022730"/>
    </source>
</evidence>
<dbReference type="GO" id="GO:0019843">
    <property type="term" value="F:rRNA binding"/>
    <property type="evidence" value="ECO:0007669"/>
    <property type="project" value="UniProtKB-KW"/>
</dbReference>
<dbReference type="GO" id="GO:0006412">
    <property type="term" value="P:translation"/>
    <property type="evidence" value="ECO:0007669"/>
    <property type="project" value="InterPro"/>
</dbReference>
<evidence type="ECO:0000259" key="8">
    <source>
        <dbReference type="PROSITE" id="PS00651"/>
    </source>
</evidence>
<dbReference type="InterPro" id="IPR000244">
    <property type="entry name" value="Ribosomal_bL9"/>
</dbReference>
<evidence type="ECO:0000256" key="1">
    <source>
        <dbReference type="ARBA" id="ARBA00010605"/>
    </source>
</evidence>
<dbReference type="PANTHER" id="PTHR21368">
    <property type="entry name" value="50S RIBOSOMAL PROTEIN L9"/>
    <property type="match status" value="1"/>
</dbReference>
<dbReference type="SUPFAM" id="SSF55658">
    <property type="entry name" value="L9 N-domain-like"/>
    <property type="match status" value="1"/>
</dbReference>
<dbReference type="OrthoDB" id="9788336at2"/>
<dbReference type="EMBL" id="LR215032">
    <property type="protein sequence ID" value="VEU73024.1"/>
    <property type="molecule type" value="Genomic_DNA"/>
</dbReference>
<keyword evidence="4 9" id="KW-0689">Ribosomal protein</keyword>
<dbReference type="Gene3D" id="3.10.430.100">
    <property type="entry name" value="Ribosomal protein L9, C-terminal domain"/>
    <property type="match status" value="1"/>
</dbReference>
<keyword evidence="9" id="KW-0614">Plasmid</keyword>
<dbReference type="GO" id="GO:1990904">
    <property type="term" value="C:ribonucleoprotein complex"/>
    <property type="evidence" value="ECO:0007669"/>
    <property type="project" value="UniProtKB-KW"/>
</dbReference>
<reference evidence="9 10" key="1">
    <citation type="submission" date="2019-01" db="EMBL/GenBank/DDBJ databases">
        <authorList>
            <consortium name="Pathogen Informatics"/>
        </authorList>
    </citation>
    <scope>NUCLEOTIDE SEQUENCE [LARGE SCALE GENOMIC DNA]</scope>
    <source>
        <strain evidence="9 10">NCTC10186</strain>
        <plasmid evidence="10">2</plasmid>
    </source>
</reference>
<dbReference type="InterPro" id="IPR020070">
    <property type="entry name" value="Ribosomal_bL9_N"/>
</dbReference>
<dbReference type="SUPFAM" id="SSF55653">
    <property type="entry name" value="Ribosomal protein L9 C-domain"/>
    <property type="match status" value="1"/>
</dbReference>
<dbReference type="InterPro" id="IPR036935">
    <property type="entry name" value="Ribosomal_bL9_N_sf"/>
</dbReference>
<comment type="similarity">
    <text evidence="1">Belongs to the bacterial ribosomal protein bL9 family.</text>
</comment>
<dbReference type="PROSITE" id="PS00651">
    <property type="entry name" value="RIBOSOMAL_L9"/>
    <property type="match status" value="1"/>
</dbReference>
<name>A0A449AZV8_9BACT</name>
<keyword evidence="10" id="KW-1185">Reference proteome</keyword>
<keyword evidence="2" id="KW-0699">rRNA-binding</keyword>
<keyword evidence="3" id="KW-0694">RNA-binding</keyword>
<dbReference type="KEGG" id="mgal:NCTC10186_00513"/>
<evidence type="ECO:0000313" key="10">
    <source>
        <dbReference type="Proteomes" id="UP000289862"/>
    </source>
</evidence>